<accession>A0A5C3PPX2</accession>
<evidence type="ECO:0000313" key="2">
    <source>
        <dbReference type="EMBL" id="TFK91147.1"/>
    </source>
</evidence>
<evidence type="ECO:0000256" key="1">
    <source>
        <dbReference type="SAM" id="MobiDB-lite"/>
    </source>
</evidence>
<sequence length="219" mass="23460">MTGRSGVEHAQEADSTAVYGKVRAVTPHNPRSRRRSLAGMRALRLRTAGSASCTVRSPNTRSVHGLDSARGKTPVRSRSRRTRCVRAGRVSGLRHTSECGVRRAACERRPGACECGMRVPRQCAFGGFGGPRRYGFLGRGSGLVHYRPNRAQSRRVGDGRPTAARRRLALILLPGGRQIESCRKMADGLHTRNGAAGWDGAIAHSQKTGGSAAAGAPFH</sequence>
<name>A0A5C3PPX2_9APHY</name>
<evidence type="ECO:0000313" key="3">
    <source>
        <dbReference type="Proteomes" id="UP000308197"/>
    </source>
</evidence>
<organism evidence="2 3">
    <name type="scientific">Polyporus arcularius HHB13444</name>
    <dbReference type="NCBI Taxonomy" id="1314778"/>
    <lineage>
        <taxon>Eukaryota</taxon>
        <taxon>Fungi</taxon>
        <taxon>Dikarya</taxon>
        <taxon>Basidiomycota</taxon>
        <taxon>Agaricomycotina</taxon>
        <taxon>Agaricomycetes</taxon>
        <taxon>Polyporales</taxon>
        <taxon>Polyporaceae</taxon>
        <taxon>Polyporus</taxon>
    </lineage>
</organism>
<feature type="compositionally biased region" description="Basic and acidic residues" evidence="1">
    <location>
        <begin position="1"/>
        <end position="12"/>
    </location>
</feature>
<proteinExistence type="predicted"/>
<reference evidence="2 3" key="1">
    <citation type="journal article" date="2019" name="Nat. Ecol. Evol.">
        <title>Megaphylogeny resolves global patterns of mushroom evolution.</title>
        <authorList>
            <person name="Varga T."/>
            <person name="Krizsan K."/>
            <person name="Foldi C."/>
            <person name="Dima B."/>
            <person name="Sanchez-Garcia M."/>
            <person name="Sanchez-Ramirez S."/>
            <person name="Szollosi G.J."/>
            <person name="Szarkandi J.G."/>
            <person name="Papp V."/>
            <person name="Albert L."/>
            <person name="Andreopoulos W."/>
            <person name="Angelini C."/>
            <person name="Antonin V."/>
            <person name="Barry K.W."/>
            <person name="Bougher N.L."/>
            <person name="Buchanan P."/>
            <person name="Buyck B."/>
            <person name="Bense V."/>
            <person name="Catcheside P."/>
            <person name="Chovatia M."/>
            <person name="Cooper J."/>
            <person name="Damon W."/>
            <person name="Desjardin D."/>
            <person name="Finy P."/>
            <person name="Geml J."/>
            <person name="Haridas S."/>
            <person name="Hughes K."/>
            <person name="Justo A."/>
            <person name="Karasinski D."/>
            <person name="Kautmanova I."/>
            <person name="Kiss B."/>
            <person name="Kocsube S."/>
            <person name="Kotiranta H."/>
            <person name="LaButti K.M."/>
            <person name="Lechner B.E."/>
            <person name="Liimatainen K."/>
            <person name="Lipzen A."/>
            <person name="Lukacs Z."/>
            <person name="Mihaltcheva S."/>
            <person name="Morgado L.N."/>
            <person name="Niskanen T."/>
            <person name="Noordeloos M.E."/>
            <person name="Ohm R.A."/>
            <person name="Ortiz-Santana B."/>
            <person name="Ovrebo C."/>
            <person name="Racz N."/>
            <person name="Riley R."/>
            <person name="Savchenko A."/>
            <person name="Shiryaev A."/>
            <person name="Soop K."/>
            <person name="Spirin V."/>
            <person name="Szebenyi C."/>
            <person name="Tomsovsky M."/>
            <person name="Tulloss R.E."/>
            <person name="Uehling J."/>
            <person name="Grigoriev I.V."/>
            <person name="Vagvolgyi C."/>
            <person name="Papp T."/>
            <person name="Martin F.M."/>
            <person name="Miettinen O."/>
            <person name="Hibbett D.S."/>
            <person name="Nagy L.G."/>
        </authorList>
    </citation>
    <scope>NUCLEOTIDE SEQUENCE [LARGE SCALE GENOMIC DNA]</scope>
    <source>
        <strain evidence="2 3">HHB13444</strain>
    </source>
</reference>
<dbReference type="InParanoid" id="A0A5C3PPX2"/>
<feature type="compositionally biased region" description="Polar residues" evidence="1">
    <location>
        <begin position="53"/>
        <end position="62"/>
    </location>
</feature>
<feature type="region of interest" description="Disordered" evidence="1">
    <location>
        <begin position="1"/>
        <end position="35"/>
    </location>
</feature>
<dbReference type="AlphaFoldDB" id="A0A5C3PPX2"/>
<gene>
    <name evidence="2" type="ORF">K466DRAFT_340642</name>
</gene>
<keyword evidence="3" id="KW-1185">Reference proteome</keyword>
<dbReference type="Proteomes" id="UP000308197">
    <property type="component" value="Unassembled WGS sequence"/>
</dbReference>
<feature type="region of interest" description="Disordered" evidence="1">
    <location>
        <begin position="53"/>
        <end position="78"/>
    </location>
</feature>
<protein>
    <submittedName>
        <fullName evidence="2">Uncharacterized protein</fullName>
    </submittedName>
</protein>
<dbReference type="EMBL" id="ML211027">
    <property type="protein sequence ID" value="TFK91147.1"/>
    <property type="molecule type" value="Genomic_DNA"/>
</dbReference>